<name>M2N2R8_BAUPA</name>
<dbReference type="RefSeq" id="XP_007680215.1">
    <property type="nucleotide sequence ID" value="XM_007682025.1"/>
</dbReference>
<gene>
    <name evidence="2" type="ORF">BAUCODRAFT_125900</name>
</gene>
<dbReference type="EMBL" id="KB445561">
    <property type="protein sequence ID" value="EMC92955.1"/>
    <property type="molecule type" value="Genomic_DNA"/>
</dbReference>
<evidence type="ECO:0000313" key="2">
    <source>
        <dbReference type="EMBL" id="EMC92955.1"/>
    </source>
</evidence>
<feature type="region of interest" description="Disordered" evidence="1">
    <location>
        <begin position="1"/>
        <end position="26"/>
    </location>
</feature>
<evidence type="ECO:0000256" key="1">
    <source>
        <dbReference type="SAM" id="MobiDB-lite"/>
    </source>
</evidence>
<dbReference type="GeneID" id="19108010"/>
<evidence type="ECO:0000313" key="3">
    <source>
        <dbReference type="Proteomes" id="UP000011761"/>
    </source>
</evidence>
<keyword evidence="3" id="KW-1185">Reference proteome</keyword>
<dbReference type="KEGG" id="bcom:BAUCODRAFT_125900"/>
<proteinExistence type="predicted"/>
<accession>M2N2R8</accession>
<dbReference type="Proteomes" id="UP000011761">
    <property type="component" value="Unassembled WGS sequence"/>
</dbReference>
<organism evidence="2 3">
    <name type="scientific">Baudoinia panamericana (strain UAMH 10762)</name>
    <name type="common">Angels' share fungus</name>
    <name type="synonym">Baudoinia compniacensis (strain UAMH 10762)</name>
    <dbReference type="NCBI Taxonomy" id="717646"/>
    <lineage>
        <taxon>Eukaryota</taxon>
        <taxon>Fungi</taxon>
        <taxon>Dikarya</taxon>
        <taxon>Ascomycota</taxon>
        <taxon>Pezizomycotina</taxon>
        <taxon>Dothideomycetes</taxon>
        <taxon>Dothideomycetidae</taxon>
        <taxon>Mycosphaerellales</taxon>
        <taxon>Teratosphaeriaceae</taxon>
        <taxon>Baudoinia</taxon>
    </lineage>
</organism>
<dbReference type="HOGENOM" id="CLU_2996190_0_0_1"/>
<sequence length="57" mass="6114">MRSLQPSADSLPDQPLYNPSLPLPSHPPVVTGLKQLHALAPTESAGRASEIRLPFTL</sequence>
<reference evidence="2 3" key="1">
    <citation type="journal article" date="2012" name="PLoS Pathog.">
        <title>Diverse lifestyles and strategies of plant pathogenesis encoded in the genomes of eighteen Dothideomycetes fungi.</title>
        <authorList>
            <person name="Ohm R.A."/>
            <person name="Feau N."/>
            <person name="Henrissat B."/>
            <person name="Schoch C.L."/>
            <person name="Horwitz B.A."/>
            <person name="Barry K.W."/>
            <person name="Condon B.J."/>
            <person name="Copeland A.C."/>
            <person name="Dhillon B."/>
            <person name="Glaser F."/>
            <person name="Hesse C.N."/>
            <person name="Kosti I."/>
            <person name="LaButti K."/>
            <person name="Lindquist E.A."/>
            <person name="Lucas S."/>
            <person name="Salamov A.A."/>
            <person name="Bradshaw R.E."/>
            <person name="Ciuffetti L."/>
            <person name="Hamelin R.C."/>
            <person name="Kema G.H.J."/>
            <person name="Lawrence C."/>
            <person name="Scott J.A."/>
            <person name="Spatafora J.W."/>
            <person name="Turgeon B.G."/>
            <person name="de Wit P.J.G.M."/>
            <person name="Zhong S."/>
            <person name="Goodwin S.B."/>
            <person name="Grigoriev I.V."/>
        </authorList>
    </citation>
    <scope>NUCLEOTIDE SEQUENCE [LARGE SCALE GENOMIC DNA]</scope>
    <source>
        <strain evidence="2 3">UAMH 10762</strain>
    </source>
</reference>
<protein>
    <submittedName>
        <fullName evidence="2">Uncharacterized protein</fullName>
    </submittedName>
</protein>
<dbReference type="AlphaFoldDB" id="M2N2R8"/>